<dbReference type="EMBL" id="BSOR01000001">
    <property type="protein sequence ID" value="GLR62744.1"/>
    <property type="molecule type" value="Genomic_DNA"/>
</dbReference>
<accession>A0ABQ5ZXX9</accession>
<reference evidence="3" key="1">
    <citation type="journal article" date="2019" name="Int. J. Syst. Evol. Microbiol.">
        <title>The Global Catalogue of Microorganisms (GCM) 10K type strain sequencing project: providing services to taxonomists for standard genome sequencing and annotation.</title>
        <authorList>
            <consortium name="The Broad Institute Genomics Platform"/>
            <consortium name="The Broad Institute Genome Sequencing Center for Infectious Disease"/>
            <person name="Wu L."/>
            <person name="Ma J."/>
        </authorList>
    </citation>
    <scope>NUCLEOTIDE SEQUENCE [LARGE SCALE GENOMIC DNA]</scope>
    <source>
        <strain evidence="3">NBRC 100033</strain>
    </source>
</reference>
<organism evidence="2 3">
    <name type="scientific">Marinospirillum insulare</name>
    <dbReference type="NCBI Taxonomy" id="217169"/>
    <lineage>
        <taxon>Bacteria</taxon>
        <taxon>Pseudomonadati</taxon>
        <taxon>Pseudomonadota</taxon>
        <taxon>Gammaproteobacteria</taxon>
        <taxon>Oceanospirillales</taxon>
        <taxon>Oceanospirillaceae</taxon>
        <taxon>Marinospirillum</taxon>
    </lineage>
</organism>
<protein>
    <recommendedName>
        <fullName evidence="4">Solute carrier family 10 (Sodium/bile acid cotransporter), member 7</fullName>
    </recommendedName>
</protein>
<feature type="transmembrane region" description="Helical" evidence="1">
    <location>
        <begin position="67"/>
        <end position="88"/>
    </location>
</feature>
<keyword evidence="3" id="KW-1185">Reference proteome</keyword>
<feature type="transmembrane region" description="Helical" evidence="1">
    <location>
        <begin position="233"/>
        <end position="256"/>
    </location>
</feature>
<feature type="transmembrane region" description="Helical" evidence="1">
    <location>
        <begin position="207"/>
        <end position="227"/>
    </location>
</feature>
<feature type="transmembrane region" description="Helical" evidence="1">
    <location>
        <begin position="128"/>
        <end position="153"/>
    </location>
</feature>
<feature type="transmembrane region" description="Helical" evidence="1">
    <location>
        <begin position="165"/>
        <end position="186"/>
    </location>
</feature>
<evidence type="ECO:0000313" key="2">
    <source>
        <dbReference type="EMBL" id="GLR62744.1"/>
    </source>
</evidence>
<feature type="transmembrane region" description="Helical" evidence="1">
    <location>
        <begin position="35"/>
        <end position="55"/>
    </location>
</feature>
<evidence type="ECO:0008006" key="4">
    <source>
        <dbReference type="Google" id="ProtNLM"/>
    </source>
</evidence>
<sequence length="330" mass="36073">MWQVFRRFFDNYTLLLLGMVLLATFVPAVGQAELVMTWLTRFAIGLLFFLHGARLSRQAILAGIMHWRLHGLVFSFTFIAFPLLGWLMLPLLRPLLGNELAMGMLYLTALPGTVQSAIAFTALARGNLAAAVCSASASSLIGILVTPLLVLILLDLEASGASFSFLDTLISISLQLLVPFVTGHLLRPFIGEWIAGQRSWLSKVDQTSILLVVYTAFSASVVAGLWKDVPLNKLLWLTLACSVLLALVLFLTAWLARRLGFNKADEITIVFCASKKSMATGVPMAQVLFSGALLGPMLLPLMIFHQIQLMACAQLAAHYAKRPEVAEEKA</sequence>
<dbReference type="PIRSF" id="PIRSF026166">
    <property type="entry name" value="UCP026166"/>
    <property type="match status" value="1"/>
</dbReference>
<dbReference type="Gene3D" id="1.20.1530.20">
    <property type="match status" value="1"/>
</dbReference>
<comment type="caution">
    <text evidence="2">The sequence shown here is derived from an EMBL/GenBank/DDBJ whole genome shotgun (WGS) entry which is preliminary data.</text>
</comment>
<keyword evidence="1" id="KW-0472">Membrane</keyword>
<dbReference type="Pfam" id="PF13593">
    <property type="entry name" value="SBF_like"/>
    <property type="match status" value="1"/>
</dbReference>
<keyword evidence="1" id="KW-1133">Transmembrane helix</keyword>
<dbReference type="RefSeq" id="WP_027850169.1">
    <property type="nucleotide sequence ID" value="NZ_BSOR01000001.1"/>
</dbReference>
<feature type="transmembrane region" description="Helical" evidence="1">
    <location>
        <begin position="12"/>
        <end position="29"/>
    </location>
</feature>
<feature type="transmembrane region" description="Helical" evidence="1">
    <location>
        <begin position="284"/>
        <end position="304"/>
    </location>
</feature>
<proteinExistence type="predicted"/>
<evidence type="ECO:0000313" key="3">
    <source>
        <dbReference type="Proteomes" id="UP001156682"/>
    </source>
</evidence>
<dbReference type="Proteomes" id="UP001156682">
    <property type="component" value="Unassembled WGS sequence"/>
</dbReference>
<dbReference type="InterPro" id="IPR038770">
    <property type="entry name" value="Na+/solute_symporter_sf"/>
</dbReference>
<evidence type="ECO:0000256" key="1">
    <source>
        <dbReference type="SAM" id="Phobius"/>
    </source>
</evidence>
<feature type="transmembrane region" description="Helical" evidence="1">
    <location>
        <begin position="100"/>
        <end position="121"/>
    </location>
</feature>
<keyword evidence="1" id="KW-0812">Transmembrane</keyword>
<dbReference type="InterPro" id="IPR016833">
    <property type="entry name" value="Put_Na-Bile_cotransptr"/>
</dbReference>
<name>A0ABQ5ZXX9_9GAMM</name>
<dbReference type="PANTHER" id="PTHR18640">
    <property type="entry name" value="SOLUTE CARRIER FAMILY 10 MEMBER 7"/>
    <property type="match status" value="1"/>
</dbReference>
<dbReference type="PANTHER" id="PTHR18640:SF5">
    <property type="entry name" value="SODIUM_BILE ACID COTRANSPORTER 7"/>
    <property type="match status" value="1"/>
</dbReference>
<gene>
    <name evidence="2" type="ORF">GCM10007878_01790</name>
</gene>